<name>A0A2I0JBX2_PUNGR</name>
<evidence type="ECO:0000313" key="1">
    <source>
        <dbReference type="EMBL" id="PKI53156.1"/>
    </source>
</evidence>
<organism evidence="1 2">
    <name type="scientific">Punica granatum</name>
    <name type="common">Pomegranate</name>
    <dbReference type="NCBI Taxonomy" id="22663"/>
    <lineage>
        <taxon>Eukaryota</taxon>
        <taxon>Viridiplantae</taxon>
        <taxon>Streptophyta</taxon>
        <taxon>Embryophyta</taxon>
        <taxon>Tracheophyta</taxon>
        <taxon>Spermatophyta</taxon>
        <taxon>Magnoliopsida</taxon>
        <taxon>eudicotyledons</taxon>
        <taxon>Gunneridae</taxon>
        <taxon>Pentapetalae</taxon>
        <taxon>rosids</taxon>
        <taxon>malvids</taxon>
        <taxon>Myrtales</taxon>
        <taxon>Lythraceae</taxon>
        <taxon>Punica</taxon>
    </lineage>
</organism>
<sequence length="120" mass="13149">MMKVYNGKKVKPSRACTVTHGHDALLLQSHFFSFPRLPTAYSTETRPLGLSLAFSPSYRPSLLDGNHRRTTKKTVKEEESVLYVNQSPSRLSTPATAVSDIVKAPAIWLAQILAGGHTLG</sequence>
<gene>
    <name evidence="1" type="ORF">CRG98_026461</name>
</gene>
<comment type="caution">
    <text evidence="1">The sequence shown here is derived from an EMBL/GenBank/DDBJ whole genome shotgun (WGS) entry which is preliminary data.</text>
</comment>
<accession>A0A2I0JBX2</accession>
<protein>
    <submittedName>
        <fullName evidence="1">Uncharacterized protein</fullName>
    </submittedName>
</protein>
<keyword evidence="2" id="KW-1185">Reference proteome</keyword>
<dbReference type="Proteomes" id="UP000233551">
    <property type="component" value="Unassembled WGS sequence"/>
</dbReference>
<proteinExistence type="predicted"/>
<evidence type="ECO:0000313" key="2">
    <source>
        <dbReference type="Proteomes" id="UP000233551"/>
    </source>
</evidence>
<dbReference type="EMBL" id="PGOL01001879">
    <property type="protein sequence ID" value="PKI53156.1"/>
    <property type="molecule type" value="Genomic_DNA"/>
</dbReference>
<reference evidence="1 2" key="1">
    <citation type="submission" date="2017-11" db="EMBL/GenBank/DDBJ databases">
        <title>De-novo sequencing of pomegranate (Punica granatum L.) genome.</title>
        <authorList>
            <person name="Akparov Z."/>
            <person name="Amiraslanov A."/>
            <person name="Hajiyeva S."/>
            <person name="Abbasov M."/>
            <person name="Kaur K."/>
            <person name="Hamwieh A."/>
            <person name="Solovyev V."/>
            <person name="Salamov A."/>
            <person name="Braich B."/>
            <person name="Kosarev P."/>
            <person name="Mahmoud A."/>
            <person name="Hajiyev E."/>
            <person name="Babayeva S."/>
            <person name="Izzatullayeva V."/>
            <person name="Mammadov A."/>
            <person name="Mammadov A."/>
            <person name="Sharifova S."/>
            <person name="Ojaghi J."/>
            <person name="Eynullazada K."/>
            <person name="Bayramov B."/>
            <person name="Abdulazimova A."/>
            <person name="Shahmuradov I."/>
        </authorList>
    </citation>
    <scope>NUCLEOTIDE SEQUENCE [LARGE SCALE GENOMIC DNA]</scope>
    <source>
        <strain evidence="2">cv. AG2017</strain>
        <tissue evidence="1">Leaf</tissue>
    </source>
</reference>
<dbReference type="AlphaFoldDB" id="A0A2I0JBX2"/>